<accession>A0A1H7U4P2</accession>
<sequence length="142" mass="15688">MLIEQGTVLNYCNGVATIQCNAKSSCGGCNAQNSCGTKSLSGLVGDKQLLLELKVTEVLQEGDIIEIGLKEQTLLIAVMWLYCIPLILLILSIILFSQIFTNELLIAILSFLITLINFGVIKWKLNHKQYFIPQAIFLGKVK</sequence>
<evidence type="ECO:0000313" key="6">
    <source>
        <dbReference type="Proteomes" id="UP001224812"/>
    </source>
</evidence>
<dbReference type="InterPro" id="IPR007359">
    <property type="entry name" value="SigmaE_reg_RseC_MucC"/>
</dbReference>
<dbReference type="RefSeq" id="WP_090919590.1">
    <property type="nucleotide sequence ID" value="NZ_CP016180.1"/>
</dbReference>
<reference evidence="4" key="1">
    <citation type="submission" date="2016-10" db="EMBL/GenBank/DDBJ databases">
        <authorList>
            <person name="de Groot N.N."/>
        </authorList>
    </citation>
    <scope>NUCLEOTIDE SEQUENCE [LARGE SCALE GENOMIC DNA]</scope>
    <source>
        <strain evidence="4">DSM 24204</strain>
    </source>
</reference>
<feature type="transmembrane region" description="Helical" evidence="1">
    <location>
        <begin position="74"/>
        <end position="98"/>
    </location>
</feature>
<dbReference type="Proteomes" id="UP001224812">
    <property type="component" value="Unassembled WGS sequence"/>
</dbReference>
<dbReference type="Proteomes" id="UP001231736">
    <property type="component" value="Unassembled WGS sequence"/>
</dbReference>
<evidence type="ECO:0000313" key="4">
    <source>
        <dbReference type="EMBL" id="SEL91943.1"/>
    </source>
</evidence>
<dbReference type="InterPro" id="IPR026268">
    <property type="entry name" value="RseC"/>
</dbReference>
<dbReference type="PANTHER" id="PTHR35867">
    <property type="entry name" value="PROTEIN RSEC"/>
    <property type="match status" value="1"/>
</dbReference>
<evidence type="ECO:0000256" key="1">
    <source>
        <dbReference type="SAM" id="Phobius"/>
    </source>
</evidence>
<evidence type="ECO:0000313" key="3">
    <source>
        <dbReference type="EMBL" id="MDP8174441.1"/>
    </source>
</evidence>
<dbReference type="GeneID" id="83544694"/>
<gene>
    <name evidence="2" type="ORF">QJT92_02190</name>
    <name evidence="3" type="ORF">QJU97_03085</name>
    <name evidence="4" type="ORF">SAMN05444853_101158</name>
</gene>
<name>A0A1H7U4P2_9PAST</name>
<organism evidence="4 5">
    <name type="scientific">Phocoenobacter skyensis</name>
    <dbReference type="NCBI Taxonomy" id="97481"/>
    <lineage>
        <taxon>Bacteria</taxon>
        <taxon>Pseudomonadati</taxon>
        <taxon>Pseudomonadota</taxon>
        <taxon>Gammaproteobacteria</taxon>
        <taxon>Pasteurellales</taxon>
        <taxon>Pasteurellaceae</taxon>
        <taxon>Phocoenobacter</taxon>
    </lineage>
</organism>
<protein>
    <submittedName>
        <fullName evidence="4">Sigma-E factor negative regulatory protein RseC</fullName>
    </submittedName>
    <submittedName>
        <fullName evidence="2">SoxR reducing system RseC family protein</fullName>
    </submittedName>
</protein>
<evidence type="ECO:0000313" key="5">
    <source>
        <dbReference type="Proteomes" id="UP000198883"/>
    </source>
</evidence>
<dbReference type="STRING" id="97481.SAMN05444853_101158"/>
<dbReference type="EMBL" id="JASAYT010000007">
    <property type="protein sequence ID" value="MDP8174441.1"/>
    <property type="molecule type" value="Genomic_DNA"/>
</dbReference>
<proteinExistence type="predicted"/>
<feature type="transmembrane region" description="Helical" evidence="1">
    <location>
        <begin position="104"/>
        <end position="121"/>
    </location>
</feature>
<keyword evidence="1" id="KW-0812">Transmembrane</keyword>
<keyword evidence="6" id="KW-1185">Reference proteome</keyword>
<dbReference type="PANTHER" id="PTHR35867:SF1">
    <property type="entry name" value="PROTEIN RSEC"/>
    <property type="match status" value="1"/>
</dbReference>
<reference evidence="5" key="2">
    <citation type="submission" date="2016-10" db="EMBL/GenBank/DDBJ databases">
        <authorList>
            <person name="Varghese N."/>
            <person name="Submissions S."/>
        </authorList>
    </citation>
    <scope>NUCLEOTIDE SEQUENCE [LARGE SCALE GENOMIC DNA]</scope>
    <source>
        <strain evidence="5">DSM 24204</strain>
    </source>
</reference>
<reference evidence="2 6" key="3">
    <citation type="journal article" date="2023" name="Front. Microbiol.">
        <title>Phylogeography and host specificity of Pasteurellaceae pathogenic to sea-farmed fish in the north-east Atlantic.</title>
        <authorList>
            <person name="Gulla S."/>
            <person name="Colquhoun D.J."/>
            <person name="Olsen A.B."/>
            <person name="Spilsberg B."/>
            <person name="Lagesen K."/>
            <person name="Aakesson C.P."/>
            <person name="Strom S."/>
            <person name="Manji F."/>
            <person name="Birkbeck T.H."/>
            <person name="Nilsen H.K."/>
        </authorList>
    </citation>
    <scope>NUCLEOTIDE SEQUENCE [LARGE SCALE GENOMIC DNA]</scope>
    <source>
        <strain evidence="2 6">VIO11850</strain>
    </source>
</reference>
<reference evidence="3" key="4">
    <citation type="journal article" date="2023" name="Front. Microbiol.">
        <title>Phylogeography and host specificity of Pasteurellaceae pathogenic to sea-farmed fish in the north-east Atlantic.</title>
        <authorList>
            <person name="Gulla S."/>
            <person name="Colquhoun D.J."/>
            <person name="Olsen A.B."/>
            <person name="Spilsberg B."/>
            <person name="Lagesen K."/>
            <person name="Aakesson C.P."/>
            <person name="Strom S."/>
            <person name="Manji F."/>
            <person name="Birkbeck T.H."/>
            <person name="Nilsen H.K."/>
        </authorList>
    </citation>
    <scope>NUCLEOTIDE SEQUENCE</scope>
    <source>
        <strain evidence="3">98B1</strain>
    </source>
</reference>
<dbReference type="OrthoDB" id="9795854at2"/>
<dbReference type="Pfam" id="PF04246">
    <property type="entry name" value="RseC_MucC"/>
    <property type="match status" value="1"/>
</dbReference>
<keyword evidence="1" id="KW-1133">Transmembrane helix</keyword>
<dbReference type="AlphaFoldDB" id="A0A1H7U4P2"/>
<dbReference type="EMBL" id="JASAVS010000002">
    <property type="protein sequence ID" value="MDP8084744.1"/>
    <property type="molecule type" value="Genomic_DNA"/>
</dbReference>
<keyword evidence="1" id="KW-0472">Membrane</keyword>
<dbReference type="PIRSF" id="PIRSF004923">
    <property type="entry name" value="RseC"/>
    <property type="match status" value="1"/>
</dbReference>
<evidence type="ECO:0000313" key="2">
    <source>
        <dbReference type="EMBL" id="MDP8084744.1"/>
    </source>
</evidence>
<dbReference type="Proteomes" id="UP000198883">
    <property type="component" value="Unassembled WGS sequence"/>
</dbReference>
<dbReference type="EMBL" id="FOBN01000001">
    <property type="protein sequence ID" value="SEL91943.1"/>
    <property type="molecule type" value="Genomic_DNA"/>
</dbReference>